<dbReference type="HOGENOM" id="CLU_077931_0_0_11"/>
<feature type="transmembrane region" description="Helical" evidence="3">
    <location>
        <begin position="34"/>
        <end position="51"/>
    </location>
</feature>
<comment type="similarity">
    <text evidence="1 2">Belongs to the BioY family.</text>
</comment>
<keyword evidence="2 3" id="KW-0472">Membrane</keyword>
<feature type="transmembrane region" description="Helical" evidence="3">
    <location>
        <begin position="162"/>
        <end position="183"/>
    </location>
</feature>
<protein>
    <recommendedName>
        <fullName evidence="2">Biotin transporter</fullName>
    </recommendedName>
</protein>
<feature type="transmembrane region" description="Helical" evidence="3">
    <location>
        <begin position="118"/>
        <end position="142"/>
    </location>
</feature>
<dbReference type="GO" id="GO:0005886">
    <property type="term" value="C:plasma membrane"/>
    <property type="evidence" value="ECO:0007669"/>
    <property type="project" value="UniProtKB-SubCell"/>
</dbReference>
<comment type="subcellular location">
    <subcellularLocation>
        <location evidence="2">Cell membrane</location>
        <topology evidence="2">Multi-pass membrane protein</topology>
    </subcellularLocation>
</comment>
<evidence type="ECO:0000256" key="2">
    <source>
        <dbReference type="PIRNR" id="PIRNR016661"/>
    </source>
</evidence>
<organism evidence="4 5">
    <name type="scientific">Corynebacterium doosanense CAU 212 = DSM 45436</name>
    <dbReference type="NCBI Taxonomy" id="558173"/>
    <lineage>
        <taxon>Bacteria</taxon>
        <taxon>Bacillati</taxon>
        <taxon>Actinomycetota</taxon>
        <taxon>Actinomycetes</taxon>
        <taxon>Mycobacteriales</taxon>
        <taxon>Corynebacteriaceae</taxon>
        <taxon>Corynebacterium</taxon>
    </lineage>
</organism>
<sequence length="194" mass="19891">MKSNSTAADLAYVAVFAALVIVFAFVSIPIGSAGVPIVLQNAILILSGLILGPRRAFFVAVLFLGLGLGLPVLSGGRTVLSALGGPRVGYILGYLISPAVAGAIAYRAPARRQTAQIGWFALAGAVALLIQYVLGAIGLMLRADMTVAAAAAVQVPFLLPDALKVAVMIAIAVGVHAAFPDFLSRKVTRARNLA</sequence>
<dbReference type="Pfam" id="PF02632">
    <property type="entry name" value="BioY"/>
    <property type="match status" value="1"/>
</dbReference>
<evidence type="ECO:0000256" key="1">
    <source>
        <dbReference type="ARBA" id="ARBA00010692"/>
    </source>
</evidence>
<proteinExistence type="inferred from homology"/>
<keyword evidence="2" id="KW-1003">Cell membrane</keyword>
<dbReference type="RefSeq" id="WP_018021038.1">
    <property type="nucleotide sequence ID" value="NZ_AQUX01000001.1"/>
</dbReference>
<dbReference type="KEGG" id="cdo:CDOO_08575"/>
<dbReference type="GO" id="GO:0015225">
    <property type="term" value="F:biotin transmembrane transporter activity"/>
    <property type="evidence" value="ECO:0007669"/>
    <property type="project" value="UniProtKB-UniRule"/>
</dbReference>
<accession>A0A097IGN3</accession>
<name>A0A097IGN3_9CORY</name>
<feature type="transmembrane region" description="Helical" evidence="3">
    <location>
        <begin position="88"/>
        <end position="106"/>
    </location>
</feature>
<dbReference type="InterPro" id="IPR003784">
    <property type="entry name" value="BioY"/>
</dbReference>
<keyword evidence="3" id="KW-1133">Transmembrane helix</keyword>
<dbReference type="PANTHER" id="PTHR34295:SF1">
    <property type="entry name" value="BIOTIN TRANSPORTER BIOY"/>
    <property type="match status" value="1"/>
</dbReference>
<keyword evidence="5" id="KW-1185">Reference proteome</keyword>
<evidence type="ECO:0000313" key="5">
    <source>
        <dbReference type="Proteomes" id="UP000029914"/>
    </source>
</evidence>
<evidence type="ECO:0000256" key="3">
    <source>
        <dbReference type="SAM" id="Phobius"/>
    </source>
</evidence>
<gene>
    <name evidence="4" type="ORF">CDOO_08575</name>
</gene>
<dbReference type="Gene3D" id="1.10.1760.20">
    <property type="match status" value="1"/>
</dbReference>
<keyword evidence="3" id="KW-0812">Transmembrane</keyword>
<evidence type="ECO:0000313" key="4">
    <source>
        <dbReference type="EMBL" id="AIT61306.1"/>
    </source>
</evidence>
<dbReference type="PIRSF" id="PIRSF016661">
    <property type="entry name" value="BioY"/>
    <property type="match status" value="1"/>
</dbReference>
<dbReference type="Proteomes" id="UP000029914">
    <property type="component" value="Chromosome"/>
</dbReference>
<dbReference type="EMBL" id="CP006764">
    <property type="protein sequence ID" value="AIT61306.1"/>
    <property type="molecule type" value="Genomic_DNA"/>
</dbReference>
<reference evidence="4 5" key="1">
    <citation type="submission" date="2013-09" db="EMBL/GenBank/DDBJ databases">
        <title>Complete genome sequence of Corynebacterium doosanense CAU 212(T) (=DSM 45436(T)), isolated from activated sludge.</title>
        <authorList>
            <person name="Schaffert L."/>
            <person name="Albersmeier A."/>
            <person name="Kalinowski J."/>
            <person name="Ruckert C."/>
        </authorList>
    </citation>
    <scope>NUCLEOTIDE SEQUENCE [LARGE SCALE GENOMIC DNA]</scope>
    <source>
        <strain evidence="4 5">CAU 212</strain>
    </source>
</reference>
<dbReference type="PANTHER" id="PTHR34295">
    <property type="entry name" value="BIOTIN TRANSPORTER BIOY"/>
    <property type="match status" value="1"/>
</dbReference>
<keyword evidence="2" id="KW-0813">Transport</keyword>
<dbReference type="AlphaFoldDB" id="A0A097IGN3"/>
<feature type="transmembrane region" description="Helical" evidence="3">
    <location>
        <begin position="56"/>
        <end position="76"/>
    </location>
</feature>
<dbReference type="OrthoDB" id="9803495at2"/>
<feature type="transmembrane region" description="Helical" evidence="3">
    <location>
        <begin position="7"/>
        <end position="28"/>
    </location>
</feature>
<dbReference type="eggNOG" id="COG1268">
    <property type="taxonomic scope" value="Bacteria"/>
</dbReference>
<dbReference type="STRING" id="558173.CDOO_08575"/>